<reference evidence="1" key="3">
    <citation type="submission" date="2022-01" db="UniProtKB">
        <authorList>
            <consortium name="EnsemblPlants"/>
        </authorList>
    </citation>
    <scope>IDENTIFICATION</scope>
    <source>
        <strain evidence="1">subsp. vulgare</strain>
    </source>
</reference>
<reference evidence="1" key="2">
    <citation type="submission" date="2020-10" db="EMBL/GenBank/DDBJ databases">
        <authorList>
            <person name="Scholz U."/>
            <person name="Mascher M."/>
            <person name="Fiebig A."/>
        </authorList>
    </citation>
    <scope>NUCLEOTIDE SEQUENCE [LARGE SCALE GENOMIC DNA]</scope>
    <source>
        <strain evidence="1">cv. Morex</strain>
    </source>
</reference>
<reference evidence="2" key="1">
    <citation type="journal article" date="2012" name="Nature">
        <title>A physical, genetic and functional sequence assembly of the barley genome.</title>
        <authorList>
            <consortium name="The International Barley Genome Sequencing Consortium"/>
            <person name="Mayer K.F."/>
            <person name="Waugh R."/>
            <person name="Brown J.W."/>
            <person name="Schulman A."/>
            <person name="Langridge P."/>
            <person name="Platzer M."/>
            <person name="Fincher G.B."/>
            <person name="Muehlbauer G.J."/>
            <person name="Sato K."/>
            <person name="Close T.J."/>
            <person name="Wise R.P."/>
            <person name="Stein N."/>
        </authorList>
    </citation>
    <scope>NUCLEOTIDE SEQUENCE [LARGE SCALE GENOMIC DNA]</scope>
    <source>
        <strain evidence="2">cv. Morex</strain>
    </source>
</reference>
<name>A0A8I6YK64_HORVV</name>
<sequence length="143" mass="15479">MFSSVQLQIRTPLLAPQIPLHLRHHQKSNSRSPALIVKPRPSTKLAAEAVDMSCGHSVTVRGPPTPSVAIHSGWWPADPTPFDSLPGPYPCPRLEFSARAEVAPPVGPGRALPAMQLGSNWRVGVWWLEVRMHVIGPTGHGGK</sequence>
<accession>A0A8I6YK64</accession>
<proteinExistence type="predicted"/>
<evidence type="ECO:0000313" key="2">
    <source>
        <dbReference type="Proteomes" id="UP000011116"/>
    </source>
</evidence>
<dbReference type="Proteomes" id="UP000011116">
    <property type="component" value="Chromosome 7H"/>
</dbReference>
<protein>
    <submittedName>
        <fullName evidence="1">Uncharacterized protein</fullName>
    </submittedName>
</protein>
<evidence type="ECO:0000313" key="1">
    <source>
        <dbReference type="EnsemblPlants" id="HORVU.MOREX.r3.7HG0744130.1.CDS1"/>
    </source>
</evidence>
<dbReference type="EnsemblPlants" id="HORVU.MOREX.r3.7HG0744130.1">
    <property type="protein sequence ID" value="HORVU.MOREX.r3.7HG0744130.1.CDS1"/>
    <property type="gene ID" value="HORVU.MOREX.r3.7HG0744130"/>
</dbReference>
<dbReference type="Gramene" id="HORVU.MOREX.r3.7HG0744130.1">
    <property type="protein sequence ID" value="HORVU.MOREX.r3.7HG0744130.1.CDS1"/>
    <property type="gene ID" value="HORVU.MOREX.r3.7HG0744130"/>
</dbReference>
<keyword evidence="2" id="KW-1185">Reference proteome</keyword>
<dbReference type="AlphaFoldDB" id="A0A8I6YK64"/>
<organism evidence="1 2">
    <name type="scientific">Hordeum vulgare subsp. vulgare</name>
    <name type="common">Domesticated barley</name>
    <dbReference type="NCBI Taxonomy" id="112509"/>
    <lineage>
        <taxon>Eukaryota</taxon>
        <taxon>Viridiplantae</taxon>
        <taxon>Streptophyta</taxon>
        <taxon>Embryophyta</taxon>
        <taxon>Tracheophyta</taxon>
        <taxon>Spermatophyta</taxon>
        <taxon>Magnoliopsida</taxon>
        <taxon>Liliopsida</taxon>
        <taxon>Poales</taxon>
        <taxon>Poaceae</taxon>
        <taxon>BOP clade</taxon>
        <taxon>Pooideae</taxon>
        <taxon>Triticodae</taxon>
        <taxon>Triticeae</taxon>
        <taxon>Hordeinae</taxon>
        <taxon>Hordeum</taxon>
    </lineage>
</organism>